<dbReference type="Gene3D" id="3.10.20.370">
    <property type="match status" value="1"/>
</dbReference>
<dbReference type="STRING" id="35525.A0A164H2K9"/>
<dbReference type="Pfam" id="PF00078">
    <property type="entry name" value="RVT_1"/>
    <property type="match status" value="1"/>
</dbReference>
<organism evidence="9 10">
    <name type="scientific">Daphnia magna</name>
    <dbReference type="NCBI Taxonomy" id="35525"/>
    <lineage>
        <taxon>Eukaryota</taxon>
        <taxon>Metazoa</taxon>
        <taxon>Ecdysozoa</taxon>
        <taxon>Arthropoda</taxon>
        <taxon>Crustacea</taxon>
        <taxon>Branchiopoda</taxon>
        <taxon>Diplostraca</taxon>
        <taxon>Cladocera</taxon>
        <taxon>Anomopoda</taxon>
        <taxon>Daphniidae</taxon>
        <taxon>Daphnia</taxon>
    </lineage>
</organism>
<feature type="domain" description="Reverse transcriptase" evidence="7">
    <location>
        <begin position="1"/>
        <end position="80"/>
    </location>
</feature>
<dbReference type="EMBL" id="LRGB01013085">
    <property type="protein sequence ID" value="KZR99635.1"/>
    <property type="molecule type" value="Genomic_DNA"/>
</dbReference>
<evidence type="ECO:0000313" key="10">
    <source>
        <dbReference type="Proteomes" id="UP000076858"/>
    </source>
</evidence>
<sequence length="472" mass="54122">MPFGLCSAPSPFQRLMDMVLAGLKWTDCLVYMESVVIFGKDANEHLERLGKVLSCFRKANLKLKMEKCAFGNERVRMLGHLVIKARIEPDPEPCKVIEMFPGPNLNANEKAKRLGVKSFVGICSFYRKFVPNFAQVAYPLTVMEGKGVFRWGEPEWNGIAERKAALVKAAQLAHPDYSKNFEVHPDACNYGIGTALMQIRNGHPMPICFVSRVLNKSERNYTITKKECLAIVWDIKKFRPSIWGTKIVVKTDHHVLCWLMTKQELSGRLERWSLSLQEYDISIQYKKGSLHEDVDALSRYSIQERGEEEKTLAIPVAAIGLDTRSWADGQDRYGNFMLKEDLLYLRTFRFGQESDRLCVPPERRKEALYWVHDEPTAGAVTRYIQSCKSCQTRKPDQRKKKGLIQITQVVGPFERIDIDVLGPFPRSRNGNTNIVVAVDYLTKWVEERALPDATARHDMDFHGNWKMDFHGN</sequence>
<evidence type="ECO:0000259" key="7">
    <source>
        <dbReference type="Pfam" id="PF00078"/>
    </source>
</evidence>
<dbReference type="GO" id="GO:0004519">
    <property type="term" value="F:endonuclease activity"/>
    <property type="evidence" value="ECO:0007669"/>
    <property type="project" value="UniProtKB-KW"/>
</dbReference>
<evidence type="ECO:0000256" key="4">
    <source>
        <dbReference type="ARBA" id="ARBA00022759"/>
    </source>
</evidence>
<accession>A0A164H2K9</accession>
<reference evidence="9 10" key="1">
    <citation type="submission" date="2016-03" db="EMBL/GenBank/DDBJ databases">
        <title>EvidentialGene: Evidence-directed Construction of Genes on Genomes.</title>
        <authorList>
            <person name="Gilbert D.G."/>
            <person name="Choi J.-H."/>
            <person name="Mockaitis K."/>
            <person name="Colbourne J."/>
            <person name="Pfrender M."/>
        </authorList>
    </citation>
    <scope>NUCLEOTIDE SEQUENCE [LARGE SCALE GENOMIC DNA]</scope>
    <source>
        <strain evidence="9 10">Xinb3</strain>
        <tissue evidence="9">Complete organism</tissue>
    </source>
</reference>
<dbReference type="Proteomes" id="UP000076858">
    <property type="component" value="Unassembled WGS sequence"/>
</dbReference>
<dbReference type="FunFam" id="3.10.20.370:FF:000001">
    <property type="entry name" value="Retrovirus-related Pol polyprotein from transposon 17.6-like protein"/>
    <property type="match status" value="1"/>
</dbReference>
<dbReference type="GO" id="GO:0016787">
    <property type="term" value="F:hydrolase activity"/>
    <property type="evidence" value="ECO:0007669"/>
    <property type="project" value="UniProtKB-KW"/>
</dbReference>
<keyword evidence="3" id="KW-0540">Nuclease</keyword>
<dbReference type="InterPro" id="IPR012337">
    <property type="entry name" value="RNaseH-like_sf"/>
</dbReference>
<dbReference type="InterPro" id="IPR043128">
    <property type="entry name" value="Rev_trsase/Diguanyl_cyclase"/>
</dbReference>
<protein>
    <recommendedName>
        <fullName evidence="11">Reverse transcriptase domain-containing protein</fullName>
    </recommendedName>
</protein>
<dbReference type="Pfam" id="PF17917">
    <property type="entry name" value="RT_RNaseH"/>
    <property type="match status" value="1"/>
</dbReference>
<feature type="domain" description="Reverse transcriptase RNase H-like" evidence="8">
    <location>
        <begin position="176"/>
        <end position="279"/>
    </location>
</feature>
<evidence type="ECO:0000256" key="2">
    <source>
        <dbReference type="ARBA" id="ARBA00022695"/>
    </source>
</evidence>
<evidence type="ECO:0000256" key="1">
    <source>
        <dbReference type="ARBA" id="ARBA00022679"/>
    </source>
</evidence>
<keyword evidence="5" id="KW-0378">Hydrolase</keyword>
<dbReference type="GO" id="GO:0003676">
    <property type="term" value="F:nucleic acid binding"/>
    <property type="evidence" value="ECO:0007669"/>
    <property type="project" value="InterPro"/>
</dbReference>
<dbReference type="GO" id="GO:0003964">
    <property type="term" value="F:RNA-directed DNA polymerase activity"/>
    <property type="evidence" value="ECO:0007669"/>
    <property type="project" value="UniProtKB-KW"/>
</dbReference>
<name>A0A164H2K9_9CRUS</name>
<dbReference type="InterPro" id="IPR050951">
    <property type="entry name" value="Retrovirus_Pol_polyprotein"/>
</dbReference>
<evidence type="ECO:0000259" key="8">
    <source>
        <dbReference type="Pfam" id="PF17917"/>
    </source>
</evidence>
<dbReference type="SUPFAM" id="SSF56672">
    <property type="entry name" value="DNA/RNA polymerases"/>
    <property type="match status" value="1"/>
</dbReference>
<evidence type="ECO:0000313" key="9">
    <source>
        <dbReference type="EMBL" id="KZR99635.1"/>
    </source>
</evidence>
<proteinExistence type="predicted"/>
<dbReference type="AlphaFoldDB" id="A0A164H2K9"/>
<dbReference type="PANTHER" id="PTHR37984">
    <property type="entry name" value="PROTEIN CBG26694"/>
    <property type="match status" value="1"/>
</dbReference>
<comment type="caution">
    <text evidence="9">The sequence shown here is derived from an EMBL/GenBank/DDBJ whole genome shotgun (WGS) entry which is preliminary data.</text>
</comment>
<keyword evidence="10" id="KW-1185">Reference proteome</keyword>
<evidence type="ECO:0000256" key="6">
    <source>
        <dbReference type="ARBA" id="ARBA00022918"/>
    </source>
</evidence>
<dbReference type="CDD" id="cd01647">
    <property type="entry name" value="RT_LTR"/>
    <property type="match status" value="1"/>
</dbReference>
<keyword evidence="1" id="KW-0808">Transferase</keyword>
<gene>
    <name evidence="9" type="ORF">APZ42_004425</name>
</gene>
<dbReference type="InterPro" id="IPR000477">
    <property type="entry name" value="RT_dom"/>
</dbReference>
<dbReference type="InterPro" id="IPR041373">
    <property type="entry name" value="RT_RNaseH"/>
</dbReference>
<evidence type="ECO:0008006" key="11">
    <source>
        <dbReference type="Google" id="ProtNLM"/>
    </source>
</evidence>
<dbReference type="CDD" id="cd09274">
    <property type="entry name" value="RNase_HI_RT_Ty3"/>
    <property type="match status" value="1"/>
</dbReference>
<keyword evidence="2" id="KW-0548">Nucleotidyltransferase</keyword>
<dbReference type="SUPFAM" id="SSF53098">
    <property type="entry name" value="Ribonuclease H-like"/>
    <property type="match status" value="1"/>
</dbReference>
<dbReference type="InterPro" id="IPR036397">
    <property type="entry name" value="RNaseH_sf"/>
</dbReference>
<evidence type="ECO:0000256" key="3">
    <source>
        <dbReference type="ARBA" id="ARBA00022722"/>
    </source>
</evidence>
<dbReference type="Gene3D" id="3.30.70.270">
    <property type="match status" value="2"/>
</dbReference>
<evidence type="ECO:0000256" key="5">
    <source>
        <dbReference type="ARBA" id="ARBA00022801"/>
    </source>
</evidence>
<dbReference type="InterPro" id="IPR043502">
    <property type="entry name" value="DNA/RNA_pol_sf"/>
</dbReference>
<dbReference type="FunFam" id="3.30.70.270:FF:000003">
    <property type="entry name" value="Transposon Ty3-G Gag-Pol polyprotein"/>
    <property type="match status" value="1"/>
</dbReference>
<keyword evidence="6" id="KW-0695">RNA-directed DNA polymerase</keyword>
<dbReference type="GO" id="GO:0042575">
    <property type="term" value="C:DNA polymerase complex"/>
    <property type="evidence" value="ECO:0007669"/>
    <property type="project" value="UniProtKB-ARBA"/>
</dbReference>
<dbReference type="OrthoDB" id="6382106at2759"/>
<keyword evidence="4" id="KW-0255">Endonuclease</keyword>
<dbReference type="PANTHER" id="PTHR37984:SF5">
    <property type="entry name" value="PROTEIN NYNRIN-LIKE"/>
    <property type="match status" value="1"/>
</dbReference>
<dbReference type="Gene3D" id="3.30.420.10">
    <property type="entry name" value="Ribonuclease H-like superfamily/Ribonuclease H"/>
    <property type="match status" value="1"/>
</dbReference>